<dbReference type="GO" id="GO:0008270">
    <property type="term" value="F:zinc ion binding"/>
    <property type="evidence" value="ECO:0007669"/>
    <property type="project" value="UniProtKB-KW"/>
</dbReference>
<keyword evidence="1" id="KW-0479">Metal-binding</keyword>
<reference evidence="7" key="1">
    <citation type="submission" date="2016-10" db="EMBL/GenBank/DDBJ databases">
        <authorList>
            <person name="Varghese N."/>
            <person name="Submissions S."/>
        </authorList>
    </citation>
    <scope>NUCLEOTIDE SEQUENCE [LARGE SCALE GENOMIC DNA]</scope>
    <source>
        <strain evidence="7">DSM 17616</strain>
    </source>
</reference>
<dbReference type="STRING" id="173990.SAMN05660691_01083"/>
<dbReference type="InterPro" id="IPR000962">
    <property type="entry name" value="Znf_DskA_TraR"/>
</dbReference>
<dbReference type="OrthoDB" id="962301at2"/>
<keyword evidence="3" id="KW-0862">Zinc</keyword>
<evidence type="ECO:0000256" key="1">
    <source>
        <dbReference type="ARBA" id="ARBA00022723"/>
    </source>
</evidence>
<dbReference type="NCBIfam" id="TIGR02419">
    <property type="entry name" value="C4_traR_proteo"/>
    <property type="match status" value="1"/>
</dbReference>
<evidence type="ECO:0000256" key="3">
    <source>
        <dbReference type="ARBA" id="ARBA00022833"/>
    </source>
</evidence>
<dbReference type="SUPFAM" id="SSF57716">
    <property type="entry name" value="Glucocorticoid receptor-like (DNA-binding domain)"/>
    <property type="match status" value="1"/>
</dbReference>
<protein>
    <submittedName>
        <fullName evidence="6">Transcriptional regulator, TraR/DksA family</fullName>
    </submittedName>
</protein>
<gene>
    <name evidence="6" type="ORF">SAMN05660691_01083</name>
</gene>
<evidence type="ECO:0000313" key="7">
    <source>
        <dbReference type="Proteomes" id="UP000199371"/>
    </source>
</evidence>
<sequence length="72" mass="7999">MTDLFDRASDVEQAFRDNALARQLDQVTEQPLTDKQGARCCVECSEEIPLPRLAAVPHAVRCIGCQAIKEAR</sequence>
<keyword evidence="7" id="KW-1185">Reference proteome</keyword>
<evidence type="ECO:0000313" key="6">
    <source>
        <dbReference type="EMBL" id="SEH73027.1"/>
    </source>
</evidence>
<dbReference type="RefSeq" id="WP_092791060.1">
    <property type="nucleotide sequence ID" value="NZ_FNXF01000003.1"/>
</dbReference>
<dbReference type="Pfam" id="PF01258">
    <property type="entry name" value="zf-dskA_traR"/>
    <property type="match status" value="1"/>
</dbReference>
<feature type="domain" description="Zinc finger DksA/TraR C4-type" evidence="5">
    <location>
        <begin position="41"/>
        <end position="70"/>
    </location>
</feature>
<accession>A0A1H6KNC8</accession>
<organism evidence="6 7">
    <name type="scientific">Rheinheimera pacifica</name>
    <dbReference type="NCBI Taxonomy" id="173990"/>
    <lineage>
        <taxon>Bacteria</taxon>
        <taxon>Pseudomonadati</taxon>
        <taxon>Pseudomonadota</taxon>
        <taxon>Gammaproteobacteria</taxon>
        <taxon>Chromatiales</taxon>
        <taxon>Chromatiaceae</taxon>
        <taxon>Rheinheimera</taxon>
    </lineage>
</organism>
<proteinExistence type="predicted"/>
<dbReference type="Proteomes" id="UP000199371">
    <property type="component" value="Unassembled WGS sequence"/>
</dbReference>
<dbReference type="AlphaFoldDB" id="A0A1H6KNC8"/>
<dbReference type="InterPro" id="IPR012783">
    <property type="entry name" value="Znf_C4_TraR"/>
</dbReference>
<evidence type="ECO:0000256" key="2">
    <source>
        <dbReference type="ARBA" id="ARBA00022771"/>
    </source>
</evidence>
<dbReference type="PROSITE" id="PS51128">
    <property type="entry name" value="ZF_DKSA_2"/>
    <property type="match status" value="1"/>
</dbReference>
<name>A0A1H6KNC8_9GAMM</name>
<evidence type="ECO:0000259" key="5">
    <source>
        <dbReference type="Pfam" id="PF01258"/>
    </source>
</evidence>
<dbReference type="EMBL" id="FNXF01000003">
    <property type="protein sequence ID" value="SEH73027.1"/>
    <property type="molecule type" value="Genomic_DNA"/>
</dbReference>
<feature type="zinc finger region" description="dksA C4-type" evidence="4">
    <location>
        <begin position="41"/>
        <end position="65"/>
    </location>
</feature>
<keyword evidence="2" id="KW-0863">Zinc-finger</keyword>
<evidence type="ECO:0000256" key="4">
    <source>
        <dbReference type="PROSITE-ProRule" id="PRU00510"/>
    </source>
</evidence>
<dbReference type="Gene3D" id="1.20.120.910">
    <property type="entry name" value="DksA, coiled-coil domain"/>
    <property type="match status" value="1"/>
</dbReference>